<evidence type="ECO:0000313" key="3">
    <source>
        <dbReference type="Proteomes" id="UP000006727"/>
    </source>
</evidence>
<reference evidence="1 3" key="2">
    <citation type="journal article" date="2018" name="Plant J.">
        <title>The Physcomitrella patens chromosome-scale assembly reveals moss genome structure and evolution.</title>
        <authorList>
            <person name="Lang D."/>
            <person name="Ullrich K.K."/>
            <person name="Murat F."/>
            <person name="Fuchs J."/>
            <person name="Jenkins J."/>
            <person name="Haas F.B."/>
            <person name="Piednoel M."/>
            <person name="Gundlach H."/>
            <person name="Van Bel M."/>
            <person name="Meyberg R."/>
            <person name="Vives C."/>
            <person name="Morata J."/>
            <person name="Symeonidi A."/>
            <person name="Hiss M."/>
            <person name="Muchero W."/>
            <person name="Kamisugi Y."/>
            <person name="Saleh O."/>
            <person name="Blanc G."/>
            <person name="Decker E.L."/>
            <person name="van Gessel N."/>
            <person name="Grimwood J."/>
            <person name="Hayes R.D."/>
            <person name="Graham S.W."/>
            <person name="Gunter L.E."/>
            <person name="McDaniel S.F."/>
            <person name="Hoernstein S.N.W."/>
            <person name="Larsson A."/>
            <person name="Li F.W."/>
            <person name="Perroud P.F."/>
            <person name="Phillips J."/>
            <person name="Ranjan P."/>
            <person name="Rokshar D.S."/>
            <person name="Rothfels C.J."/>
            <person name="Schneider L."/>
            <person name="Shu S."/>
            <person name="Stevenson D.W."/>
            <person name="Thummler F."/>
            <person name="Tillich M."/>
            <person name="Villarreal Aguilar J.C."/>
            <person name="Widiez T."/>
            <person name="Wong G.K."/>
            <person name="Wymore A."/>
            <person name="Zhang Y."/>
            <person name="Zimmer A.D."/>
            <person name="Quatrano R.S."/>
            <person name="Mayer K.F.X."/>
            <person name="Goodstein D."/>
            <person name="Casacuberta J.M."/>
            <person name="Vandepoele K."/>
            <person name="Reski R."/>
            <person name="Cuming A.C."/>
            <person name="Tuskan G.A."/>
            <person name="Maumus F."/>
            <person name="Salse J."/>
            <person name="Schmutz J."/>
            <person name="Rensing S.A."/>
        </authorList>
    </citation>
    <scope>NUCLEOTIDE SEQUENCE [LARGE SCALE GENOMIC DNA]</scope>
    <source>
        <strain evidence="2 3">cv. Gransden 2004</strain>
    </source>
</reference>
<evidence type="ECO:0000313" key="1">
    <source>
        <dbReference type="EMBL" id="PNR42934.1"/>
    </source>
</evidence>
<dbReference type="PaxDb" id="3218-PP1S37_252V6.1"/>
<keyword evidence="3" id="KW-1185">Reference proteome</keyword>
<reference evidence="2" key="3">
    <citation type="submission" date="2020-12" db="UniProtKB">
        <authorList>
            <consortium name="EnsemblPlants"/>
        </authorList>
    </citation>
    <scope>IDENTIFICATION</scope>
</reference>
<dbReference type="InParanoid" id="A0A2K1JN16"/>
<accession>A0A2K1JN16</accession>
<dbReference type="Proteomes" id="UP000006727">
    <property type="component" value="Chromosome 13"/>
</dbReference>
<sequence length="62" mass="6627">MMCAGCSHLAAVGGRGEDWHPPGITFWISRPGGVPWLRRISDADAHHLTNSDPSSSSCNPAR</sequence>
<dbReference type="AlphaFoldDB" id="A0A2K1JN16"/>
<evidence type="ECO:0000313" key="2">
    <source>
        <dbReference type="EnsemblPlants" id="PAC:32932324.CDS.1"/>
    </source>
</evidence>
<name>A0A2K1JN16_PHYPA</name>
<dbReference type="Gramene" id="Pp3c13_23670V3.1">
    <property type="protein sequence ID" value="PAC:32932324.CDS.1"/>
    <property type="gene ID" value="Pp3c13_23670"/>
</dbReference>
<gene>
    <name evidence="1" type="ORF">PHYPA_017766</name>
</gene>
<proteinExistence type="predicted"/>
<reference evidence="1 3" key="1">
    <citation type="journal article" date="2008" name="Science">
        <title>The Physcomitrella genome reveals evolutionary insights into the conquest of land by plants.</title>
        <authorList>
            <person name="Rensing S."/>
            <person name="Lang D."/>
            <person name="Zimmer A."/>
            <person name="Terry A."/>
            <person name="Salamov A."/>
            <person name="Shapiro H."/>
            <person name="Nishiyama T."/>
            <person name="Perroud P.-F."/>
            <person name="Lindquist E."/>
            <person name="Kamisugi Y."/>
            <person name="Tanahashi T."/>
            <person name="Sakakibara K."/>
            <person name="Fujita T."/>
            <person name="Oishi K."/>
            <person name="Shin-I T."/>
            <person name="Kuroki Y."/>
            <person name="Toyoda A."/>
            <person name="Suzuki Y."/>
            <person name="Hashimoto A."/>
            <person name="Yamaguchi K."/>
            <person name="Sugano A."/>
            <person name="Kohara Y."/>
            <person name="Fujiyama A."/>
            <person name="Anterola A."/>
            <person name="Aoki S."/>
            <person name="Ashton N."/>
            <person name="Barbazuk W.B."/>
            <person name="Barker E."/>
            <person name="Bennetzen J."/>
            <person name="Bezanilla M."/>
            <person name="Blankenship R."/>
            <person name="Cho S.H."/>
            <person name="Dutcher S."/>
            <person name="Estelle M."/>
            <person name="Fawcett J.A."/>
            <person name="Gundlach H."/>
            <person name="Hanada K."/>
            <person name="Heyl A."/>
            <person name="Hicks K.A."/>
            <person name="Hugh J."/>
            <person name="Lohr M."/>
            <person name="Mayer K."/>
            <person name="Melkozernov A."/>
            <person name="Murata T."/>
            <person name="Nelson D."/>
            <person name="Pils B."/>
            <person name="Prigge M."/>
            <person name="Reiss B."/>
            <person name="Renner T."/>
            <person name="Rombauts S."/>
            <person name="Rushton P."/>
            <person name="Sanderfoot A."/>
            <person name="Schween G."/>
            <person name="Shiu S.-H."/>
            <person name="Stueber K."/>
            <person name="Theodoulou F.L."/>
            <person name="Tu H."/>
            <person name="Van de Peer Y."/>
            <person name="Verrier P.J."/>
            <person name="Waters E."/>
            <person name="Wood A."/>
            <person name="Yang L."/>
            <person name="Cove D."/>
            <person name="Cuming A."/>
            <person name="Hasebe M."/>
            <person name="Lucas S."/>
            <person name="Mishler D.B."/>
            <person name="Reski R."/>
            <person name="Grigoriev I."/>
            <person name="Quatrano R.S."/>
            <person name="Boore J.L."/>
        </authorList>
    </citation>
    <scope>NUCLEOTIDE SEQUENCE [LARGE SCALE GENOMIC DNA]</scope>
    <source>
        <strain evidence="2 3">cv. Gransden 2004</strain>
    </source>
</reference>
<dbReference type="EnsemblPlants" id="Pp3c13_23670V3.1">
    <property type="protein sequence ID" value="PAC:32932324.CDS.1"/>
    <property type="gene ID" value="Pp3c13_23670"/>
</dbReference>
<protein>
    <submittedName>
        <fullName evidence="1 2">Uncharacterized protein</fullName>
    </submittedName>
</protein>
<organism evidence="1">
    <name type="scientific">Physcomitrium patens</name>
    <name type="common">Spreading-leaved earth moss</name>
    <name type="synonym">Physcomitrella patens</name>
    <dbReference type="NCBI Taxonomy" id="3218"/>
    <lineage>
        <taxon>Eukaryota</taxon>
        <taxon>Viridiplantae</taxon>
        <taxon>Streptophyta</taxon>
        <taxon>Embryophyta</taxon>
        <taxon>Bryophyta</taxon>
        <taxon>Bryophytina</taxon>
        <taxon>Bryopsida</taxon>
        <taxon>Funariidae</taxon>
        <taxon>Funariales</taxon>
        <taxon>Funariaceae</taxon>
        <taxon>Physcomitrium</taxon>
    </lineage>
</organism>
<dbReference type="EMBL" id="ABEU02000013">
    <property type="protein sequence ID" value="PNR42934.1"/>
    <property type="molecule type" value="Genomic_DNA"/>
</dbReference>